<evidence type="ECO:0000313" key="7">
    <source>
        <dbReference type="EMBL" id="TPG56390.1"/>
    </source>
</evidence>
<dbReference type="AlphaFoldDB" id="A0A502G4J1"/>
<dbReference type="InterPro" id="IPR051804">
    <property type="entry name" value="Carb_Metab_Reg_Kinase/Isom"/>
</dbReference>
<name>A0A502G4J1_9SPHN</name>
<dbReference type="EC" id="2.7.1.4" evidence="5"/>
<evidence type="ECO:0000256" key="1">
    <source>
        <dbReference type="ARBA" id="ARBA00001946"/>
    </source>
</evidence>
<dbReference type="CDD" id="cd24067">
    <property type="entry name" value="ASKHA_NBD_ROK_BsFRK-like"/>
    <property type="match status" value="1"/>
</dbReference>
<dbReference type="InterPro" id="IPR043129">
    <property type="entry name" value="ATPase_NBD"/>
</dbReference>
<dbReference type="OrthoDB" id="9783435at2"/>
<keyword evidence="3" id="KW-0862">Zinc</keyword>
<dbReference type="PROSITE" id="PS01125">
    <property type="entry name" value="ROK"/>
    <property type="match status" value="1"/>
</dbReference>
<keyword evidence="2" id="KW-0479">Metal-binding</keyword>
<dbReference type="InterPro" id="IPR049874">
    <property type="entry name" value="ROK_cs"/>
</dbReference>
<comment type="caution">
    <text evidence="7">The sequence shown here is derived from an EMBL/GenBank/DDBJ whole genome shotgun (WGS) entry which is preliminary data.</text>
</comment>
<dbReference type="Proteomes" id="UP000319931">
    <property type="component" value="Unassembled WGS sequence"/>
</dbReference>
<evidence type="ECO:0000313" key="8">
    <source>
        <dbReference type="Proteomes" id="UP000319931"/>
    </source>
</evidence>
<dbReference type="GO" id="GO:0046872">
    <property type="term" value="F:metal ion binding"/>
    <property type="evidence" value="ECO:0007669"/>
    <property type="project" value="UniProtKB-KW"/>
</dbReference>
<dbReference type="Gene3D" id="3.30.420.40">
    <property type="match status" value="2"/>
</dbReference>
<evidence type="ECO:0000256" key="6">
    <source>
        <dbReference type="ARBA" id="ARBA00048451"/>
    </source>
</evidence>
<gene>
    <name evidence="7" type="ORF">EAH76_02205</name>
</gene>
<dbReference type="EMBL" id="RCZC01000001">
    <property type="protein sequence ID" value="TPG56390.1"/>
    <property type="molecule type" value="Genomic_DNA"/>
</dbReference>
<comment type="catalytic activity">
    <reaction evidence="6">
        <text>D-fructose + ATP = D-fructose 6-phosphate + ADP + H(+)</text>
        <dbReference type="Rhea" id="RHEA:16125"/>
        <dbReference type="ChEBI" id="CHEBI:15378"/>
        <dbReference type="ChEBI" id="CHEBI:30616"/>
        <dbReference type="ChEBI" id="CHEBI:37721"/>
        <dbReference type="ChEBI" id="CHEBI:61527"/>
        <dbReference type="ChEBI" id="CHEBI:456216"/>
        <dbReference type="EC" id="2.7.1.4"/>
    </reaction>
</comment>
<organism evidence="7 8">
    <name type="scientific">Sphingomonas glacialis</name>
    <dbReference type="NCBI Taxonomy" id="658225"/>
    <lineage>
        <taxon>Bacteria</taxon>
        <taxon>Pseudomonadati</taxon>
        <taxon>Pseudomonadota</taxon>
        <taxon>Alphaproteobacteria</taxon>
        <taxon>Sphingomonadales</taxon>
        <taxon>Sphingomonadaceae</taxon>
        <taxon>Sphingomonas</taxon>
    </lineage>
</organism>
<evidence type="ECO:0000256" key="2">
    <source>
        <dbReference type="ARBA" id="ARBA00022723"/>
    </source>
</evidence>
<dbReference type="RefSeq" id="WP_140847458.1">
    <property type="nucleotide sequence ID" value="NZ_RCZC01000001.1"/>
</dbReference>
<evidence type="ECO:0000256" key="3">
    <source>
        <dbReference type="ARBA" id="ARBA00022833"/>
    </source>
</evidence>
<dbReference type="GO" id="GO:0008865">
    <property type="term" value="F:fructokinase activity"/>
    <property type="evidence" value="ECO:0007669"/>
    <property type="project" value="UniProtKB-EC"/>
</dbReference>
<evidence type="ECO:0000256" key="4">
    <source>
        <dbReference type="ARBA" id="ARBA00022842"/>
    </source>
</evidence>
<reference evidence="7 8" key="1">
    <citation type="journal article" date="2019" name="Environ. Microbiol.">
        <title>Species interactions and distinct microbial communities in high Arctic permafrost affected cryosols are associated with the CH4 and CO2 gas fluxes.</title>
        <authorList>
            <person name="Altshuler I."/>
            <person name="Hamel J."/>
            <person name="Turney S."/>
            <person name="Magnuson E."/>
            <person name="Levesque R."/>
            <person name="Greer C."/>
            <person name="Whyte L.G."/>
        </authorList>
    </citation>
    <scope>NUCLEOTIDE SEQUENCE [LARGE SCALE GENOMIC DNA]</scope>
    <source>
        <strain evidence="7 8">E6.1</strain>
    </source>
</reference>
<sequence length="302" mass="31087">MSGPEPLFAGVELGGTKCIAVIARDRQILERAHWPTGDDPTVTLAAIADWLTEQTRRYAVAALGIASFGPIGLARGSETYGTILDTPKPGWSGADVVATLSRGFAGPVGFDTDVAAAALAEGRWGASVGCAVHAYITIGTGIGAGIVIAGHPHRGIHHPEIGHVPVRRQLGDSFSGVCPIHGDCLEGLASGPAIAARAGRPAQDLAQDHPIWDAVIDEIADMLSSLILTLSPQRIVIGGGVGYGQAWLLPRLHLAVARTLNGYLPAHSRAALSDLIVAPSLGADAGVYGSVALAILEQETLP</sequence>
<comment type="cofactor">
    <cofactor evidence="1">
        <name>Mg(2+)</name>
        <dbReference type="ChEBI" id="CHEBI:18420"/>
    </cofactor>
</comment>
<dbReference type="PANTHER" id="PTHR42742">
    <property type="entry name" value="TRANSCRIPTIONAL REPRESSOR MPRA"/>
    <property type="match status" value="1"/>
</dbReference>
<accession>A0A502G4J1</accession>
<proteinExistence type="predicted"/>
<keyword evidence="8" id="KW-1185">Reference proteome</keyword>
<dbReference type="SUPFAM" id="SSF53067">
    <property type="entry name" value="Actin-like ATPase domain"/>
    <property type="match status" value="1"/>
</dbReference>
<dbReference type="PANTHER" id="PTHR42742:SF3">
    <property type="entry name" value="FRUCTOKINASE"/>
    <property type="match status" value="1"/>
</dbReference>
<keyword evidence="4" id="KW-0460">Magnesium</keyword>
<dbReference type="InterPro" id="IPR000600">
    <property type="entry name" value="ROK"/>
</dbReference>
<dbReference type="Pfam" id="PF00480">
    <property type="entry name" value="ROK"/>
    <property type="match status" value="1"/>
</dbReference>
<evidence type="ECO:0000256" key="5">
    <source>
        <dbReference type="ARBA" id="ARBA00038887"/>
    </source>
</evidence>
<protein>
    <recommendedName>
        <fullName evidence="5">fructokinase</fullName>
        <ecNumber evidence="5">2.7.1.4</ecNumber>
    </recommendedName>
</protein>